<dbReference type="SMART" id="SM00290">
    <property type="entry name" value="ZnF_UBP"/>
    <property type="match status" value="2"/>
</dbReference>
<dbReference type="InterPro" id="IPR050164">
    <property type="entry name" value="Peptidase_C19"/>
</dbReference>
<dbReference type="CDD" id="cd02658">
    <property type="entry name" value="Peptidase_C19B"/>
    <property type="match status" value="1"/>
</dbReference>
<reference evidence="17 18" key="1">
    <citation type="submission" date="2024-02" db="EMBL/GenBank/DDBJ databases">
        <title>Discinaceae phylogenomics.</title>
        <authorList>
            <person name="Dirks A.C."/>
            <person name="James T.Y."/>
        </authorList>
    </citation>
    <scope>NUCLEOTIDE SEQUENCE [LARGE SCALE GENOMIC DNA]</scope>
    <source>
        <strain evidence="17 18">ACD0624</strain>
    </source>
</reference>
<feature type="domain" description="UBA" evidence="14">
    <location>
        <begin position="651"/>
        <end position="691"/>
    </location>
</feature>
<dbReference type="InterPro" id="IPR001394">
    <property type="entry name" value="Peptidase_C19_UCH"/>
</dbReference>
<evidence type="ECO:0000256" key="4">
    <source>
        <dbReference type="ARBA" id="ARBA00022723"/>
    </source>
</evidence>
<protein>
    <recommendedName>
        <fullName evidence="11 13">Ubiquitin carboxyl-terminal hydrolase</fullName>
        <ecNumber evidence="11 13">3.4.19.12</ecNumber>
    </recommendedName>
</protein>
<dbReference type="InterPro" id="IPR016652">
    <property type="entry name" value="Ubiquitinyl_hydrolase"/>
</dbReference>
<dbReference type="PROSITE" id="PS50271">
    <property type="entry name" value="ZF_UBP"/>
    <property type="match status" value="2"/>
</dbReference>
<evidence type="ECO:0000256" key="8">
    <source>
        <dbReference type="ARBA" id="ARBA00022801"/>
    </source>
</evidence>
<sequence>MSCNHVSEARLRAPRATQSVHREDCTQCFDGIDNPEGLNVCLSCFNGGCAGERNHALLHNKLTQHPLVLNIRRTKKPKIERDEPPKKVSKLAIEAEMESDKYDTQTSVVCYGCGDKEVERTTGNLPEVIDGVMSAMTFATQTEVQAWEQEITPCEHTLVLEQDPAKALEDQNLTNCSSCDLKENLWLCLQCGNLGCGRSQFGGVGGNSHGLSHFETTQHPVAVKLGSITPEGTADVYCYTCNDERTDPELAQHLKHWHINIAERQKTEKSLTEMQIEQNLKWEFSMTSQDGKELKPLFGKGLTGLKNLGNSCYLASVLQCLFALPAFQKRYFNAVNSKGMPDNVYPAEDLETQLRKIADGLLSGRYSYPDSDVVTSEYSTELPHQKGVAPGMLKALVGKGHEEFCTMRQQDAFELLLHLLKLITRSQHPDGMKDPVSDFRFVLEQRLECVNCRKVRYRTDVQDNISVPVPARRIKKISAEEGKETKDVFEPITIKECLDIFTAKEAVEFTCPHCGKGVATKCVLFKTFPEVLAVNCRRFELVNWVPTKLDVPVVVGDEPFLMDAYISKGPSPGDDLMSEDPEPSAPTFVPNVGAMADLEGMGFPRPRCEKALYKTGNSGSDAAMNWLFEHMEDADIDEPLVLEQPKASGAEPSTEQIEILGAMGFTASQAKKALRETGGDLERAVEWVFSHPDDMGEDDDQVMTGTGELKEKEVPGRANTPAEFQLNSIVCHKGSSIHAGHYVAFVKKELEGEVDAWVLFNDEKVVRAVDDVEEMKKFAYVYFFKRNN</sequence>
<dbReference type="PANTHER" id="PTHR24006">
    <property type="entry name" value="UBIQUITIN CARBOXYL-TERMINAL HYDROLASE"/>
    <property type="match status" value="1"/>
</dbReference>
<dbReference type="InterPro" id="IPR009060">
    <property type="entry name" value="UBA-like_sf"/>
</dbReference>
<dbReference type="InterPro" id="IPR028889">
    <property type="entry name" value="USP"/>
</dbReference>
<dbReference type="InterPro" id="IPR015940">
    <property type="entry name" value="UBA"/>
</dbReference>
<dbReference type="InterPro" id="IPR013083">
    <property type="entry name" value="Znf_RING/FYVE/PHD"/>
</dbReference>
<keyword evidence="5" id="KW-0677">Repeat</keyword>
<feature type="domain" description="UBP-type" evidence="16">
    <location>
        <begin position="1"/>
        <end position="108"/>
    </location>
</feature>
<evidence type="ECO:0000256" key="3">
    <source>
        <dbReference type="ARBA" id="ARBA00022670"/>
    </source>
</evidence>
<organism evidence="17 18">
    <name type="scientific">Discina gigas</name>
    <dbReference type="NCBI Taxonomy" id="1032678"/>
    <lineage>
        <taxon>Eukaryota</taxon>
        <taxon>Fungi</taxon>
        <taxon>Dikarya</taxon>
        <taxon>Ascomycota</taxon>
        <taxon>Pezizomycotina</taxon>
        <taxon>Pezizomycetes</taxon>
        <taxon>Pezizales</taxon>
        <taxon>Discinaceae</taxon>
        <taxon>Discina</taxon>
    </lineage>
</organism>
<evidence type="ECO:0000259" key="14">
    <source>
        <dbReference type="PROSITE" id="PS50030"/>
    </source>
</evidence>
<dbReference type="PANTHER" id="PTHR24006:SF664">
    <property type="entry name" value="UBIQUITIN CARBOXYL-TERMINAL HYDROLASE"/>
    <property type="match status" value="1"/>
</dbReference>
<dbReference type="Proteomes" id="UP001447188">
    <property type="component" value="Unassembled WGS sequence"/>
</dbReference>
<proteinExistence type="inferred from homology"/>
<dbReference type="CDD" id="cd14385">
    <property type="entry name" value="UBA1_spUBP14_like"/>
    <property type="match status" value="1"/>
</dbReference>
<evidence type="ECO:0000256" key="9">
    <source>
        <dbReference type="ARBA" id="ARBA00022807"/>
    </source>
</evidence>
<evidence type="ECO:0000256" key="13">
    <source>
        <dbReference type="RuleBase" id="RU366025"/>
    </source>
</evidence>
<dbReference type="GO" id="GO:0004843">
    <property type="term" value="F:cysteine-type deubiquitinase activity"/>
    <property type="evidence" value="ECO:0007669"/>
    <property type="project" value="UniProtKB-EC"/>
</dbReference>
<keyword evidence="8 11" id="KW-0378">Hydrolase</keyword>
<dbReference type="InterPro" id="IPR018200">
    <property type="entry name" value="USP_CS"/>
</dbReference>
<comment type="caution">
    <text evidence="17">The sequence shown here is derived from an EMBL/GenBank/DDBJ whole genome shotgun (WGS) entry which is preliminary data.</text>
</comment>
<dbReference type="Gene3D" id="3.30.40.10">
    <property type="entry name" value="Zinc/RING finger domain, C3HC4 (zinc finger)"/>
    <property type="match status" value="2"/>
</dbReference>
<evidence type="ECO:0000259" key="15">
    <source>
        <dbReference type="PROSITE" id="PS50235"/>
    </source>
</evidence>
<dbReference type="SUPFAM" id="SSF54001">
    <property type="entry name" value="Cysteine proteinases"/>
    <property type="match status" value="1"/>
</dbReference>
<keyword evidence="9 11" id="KW-0788">Thiol protease</keyword>
<dbReference type="Gene3D" id="3.90.70.10">
    <property type="entry name" value="Cysteine proteinases"/>
    <property type="match status" value="1"/>
</dbReference>
<dbReference type="CDD" id="cd14386">
    <property type="entry name" value="UBA2_UBP5"/>
    <property type="match status" value="1"/>
</dbReference>
<evidence type="ECO:0000256" key="10">
    <source>
        <dbReference type="ARBA" id="ARBA00022833"/>
    </source>
</evidence>
<dbReference type="Pfam" id="PF17807">
    <property type="entry name" value="zf-UBP_var"/>
    <property type="match status" value="1"/>
</dbReference>
<dbReference type="InterPro" id="IPR001607">
    <property type="entry name" value="Znf_UBP"/>
</dbReference>
<evidence type="ECO:0000256" key="11">
    <source>
        <dbReference type="PIRNR" id="PIRNR016308"/>
    </source>
</evidence>
<dbReference type="PROSITE" id="PS00973">
    <property type="entry name" value="USP_2"/>
    <property type="match status" value="1"/>
</dbReference>
<dbReference type="InterPro" id="IPR038765">
    <property type="entry name" value="Papain-like_cys_pep_sf"/>
</dbReference>
<accession>A0ABR3GSL1</accession>
<dbReference type="PROSITE" id="PS00972">
    <property type="entry name" value="USP_1"/>
    <property type="match status" value="1"/>
</dbReference>
<dbReference type="Pfam" id="PF00627">
    <property type="entry name" value="UBA"/>
    <property type="match status" value="2"/>
</dbReference>
<evidence type="ECO:0000256" key="2">
    <source>
        <dbReference type="ARBA" id="ARBA00009085"/>
    </source>
</evidence>
<feature type="domain" description="USP" evidence="15">
    <location>
        <begin position="303"/>
        <end position="787"/>
    </location>
</feature>
<dbReference type="SUPFAM" id="SSF57850">
    <property type="entry name" value="RING/U-box"/>
    <property type="match status" value="2"/>
</dbReference>
<keyword evidence="3 11" id="KW-0645">Protease</keyword>
<dbReference type="Pfam" id="PF00443">
    <property type="entry name" value="UCH"/>
    <property type="match status" value="1"/>
</dbReference>
<evidence type="ECO:0000256" key="12">
    <source>
        <dbReference type="PROSITE-ProRule" id="PRU00502"/>
    </source>
</evidence>
<keyword evidence="7 11" id="KW-0833">Ubl conjugation pathway</keyword>
<feature type="domain" description="UBP-type" evidence="16">
    <location>
        <begin position="152"/>
        <end position="261"/>
    </location>
</feature>
<dbReference type="EC" id="3.4.19.12" evidence="11 13"/>
<comment type="catalytic activity">
    <reaction evidence="1 11 13">
        <text>Thiol-dependent hydrolysis of ester, thioester, amide, peptide and isopeptide bonds formed by the C-terminal Gly of ubiquitin (a 76-residue protein attached to proteins as an intracellular targeting signal).</text>
        <dbReference type="EC" id="3.4.19.12"/>
    </reaction>
</comment>
<dbReference type="SMART" id="SM00165">
    <property type="entry name" value="UBA"/>
    <property type="match status" value="2"/>
</dbReference>
<evidence type="ECO:0000259" key="16">
    <source>
        <dbReference type="PROSITE" id="PS50271"/>
    </source>
</evidence>
<dbReference type="InterPro" id="IPR041432">
    <property type="entry name" value="UBP13_Znf-UBP_var"/>
</dbReference>
<gene>
    <name evidence="17" type="primary">ubp14</name>
    <name evidence="17" type="ORF">Q9L58_002126</name>
</gene>
<keyword evidence="18" id="KW-1185">Reference proteome</keyword>
<keyword evidence="10 11" id="KW-0862">Zinc</keyword>
<keyword evidence="6 12" id="KW-0863">Zinc-finger</keyword>
<dbReference type="PIRSF" id="PIRSF016308">
    <property type="entry name" value="UBP"/>
    <property type="match status" value="1"/>
</dbReference>
<dbReference type="Gene3D" id="1.10.8.10">
    <property type="entry name" value="DNA helicase RuvA subunit, C-terminal domain"/>
    <property type="match status" value="2"/>
</dbReference>
<evidence type="ECO:0000313" key="17">
    <source>
        <dbReference type="EMBL" id="KAL0638895.1"/>
    </source>
</evidence>
<evidence type="ECO:0000256" key="7">
    <source>
        <dbReference type="ARBA" id="ARBA00022786"/>
    </source>
</evidence>
<dbReference type="PROSITE" id="PS50235">
    <property type="entry name" value="USP_3"/>
    <property type="match status" value="1"/>
</dbReference>
<evidence type="ECO:0000313" key="18">
    <source>
        <dbReference type="Proteomes" id="UP001447188"/>
    </source>
</evidence>
<evidence type="ECO:0000256" key="5">
    <source>
        <dbReference type="ARBA" id="ARBA00022737"/>
    </source>
</evidence>
<dbReference type="SUPFAM" id="SSF46934">
    <property type="entry name" value="UBA-like"/>
    <property type="match status" value="1"/>
</dbReference>
<dbReference type="Pfam" id="PF02148">
    <property type="entry name" value="zf-UBP"/>
    <property type="match status" value="1"/>
</dbReference>
<name>A0ABR3GSL1_9PEZI</name>
<feature type="domain" description="UBA" evidence="14">
    <location>
        <begin position="578"/>
        <end position="630"/>
    </location>
</feature>
<evidence type="ECO:0000256" key="1">
    <source>
        <dbReference type="ARBA" id="ARBA00000707"/>
    </source>
</evidence>
<keyword evidence="4 11" id="KW-0479">Metal-binding</keyword>
<evidence type="ECO:0000256" key="6">
    <source>
        <dbReference type="ARBA" id="ARBA00022771"/>
    </source>
</evidence>
<dbReference type="PROSITE" id="PS50030">
    <property type="entry name" value="UBA"/>
    <property type="match status" value="2"/>
</dbReference>
<dbReference type="EMBL" id="JBBBZM010000017">
    <property type="protein sequence ID" value="KAL0638895.1"/>
    <property type="molecule type" value="Genomic_DNA"/>
</dbReference>
<comment type="similarity">
    <text evidence="2 11 13">Belongs to the peptidase C19 family.</text>
</comment>